<feature type="signal peptide" evidence="1">
    <location>
        <begin position="1"/>
        <end position="19"/>
    </location>
</feature>
<feature type="chain" id="PRO_5040123607" evidence="1">
    <location>
        <begin position="20"/>
        <end position="134"/>
    </location>
</feature>
<evidence type="ECO:0000313" key="2">
    <source>
        <dbReference type="EMBL" id="KAH6656332.1"/>
    </source>
</evidence>
<dbReference type="RefSeq" id="XP_045960566.1">
    <property type="nucleotide sequence ID" value="XM_046108710.1"/>
</dbReference>
<organism evidence="2 3">
    <name type="scientific">Truncatella angustata</name>
    <dbReference type="NCBI Taxonomy" id="152316"/>
    <lineage>
        <taxon>Eukaryota</taxon>
        <taxon>Fungi</taxon>
        <taxon>Dikarya</taxon>
        <taxon>Ascomycota</taxon>
        <taxon>Pezizomycotina</taxon>
        <taxon>Sordariomycetes</taxon>
        <taxon>Xylariomycetidae</taxon>
        <taxon>Amphisphaeriales</taxon>
        <taxon>Sporocadaceae</taxon>
        <taxon>Truncatella</taxon>
    </lineage>
</organism>
<name>A0A9P8UQN1_9PEZI</name>
<dbReference type="AlphaFoldDB" id="A0A9P8UQN1"/>
<dbReference type="Proteomes" id="UP000758603">
    <property type="component" value="Unassembled WGS sequence"/>
</dbReference>
<dbReference type="EMBL" id="JAGPXC010000002">
    <property type="protein sequence ID" value="KAH6656332.1"/>
    <property type="molecule type" value="Genomic_DNA"/>
</dbReference>
<proteinExistence type="predicted"/>
<reference evidence="2" key="1">
    <citation type="journal article" date="2021" name="Nat. Commun.">
        <title>Genetic determinants of endophytism in the Arabidopsis root mycobiome.</title>
        <authorList>
            <person name="Mesny F."/>
            <person name="Miyauchi S."/>
            <person name="Thiergart T."/>
            <person name="Pickel B."/>
            <person name="Atanasova L."/>
            <person name="Karlsson M."/>
            <person name="Huettel B."/>
            <person name="Barry K.W."/>
            <person name="Haridas S."/>
            <person name="Chen C."/>
            <person name="Bauer D."/>
            <person name="Andreopoulos W."/>
            <person name="Pangilinan J."/>
            <person name="LaButti K."/>
            <person name="Riley R."/>
            <person name="Lipzen A."/>
            <person name="Clum A."/>
            <person name="Drula E."/>
            <person name="Henrissat B."/>
            <person name="Kohler A."/>
            <person name="Grigoriev I.V."/>
            <person name="Martin F.M."/>
            <person name="Hacquard S."/>
        </authorList>
    </citation>
    <scope>NUCLEOTIDE SEQUENCE</scope>
    <source>
        <strain evidence="2">MPI-SDFR-AT-0073</strain>
    </source>
</reference>
<keyword evidence="1" id="KW-0732">Signal</keyword>
<keyword evidence="3" id="KW-1185">Reference proteome</keyword>
<protein>
    <submittedName>
        <fullName evidence="2">Uncharacterized protein</fullName>
    </submittedName>
</protein>
<dbReference type="OrthoDB" id="2906425at2759"/>
<gene>
    <name evidence="2" type="ORF">BKA67DRAFT_672116</name>
</gene>
<evidence type="ECO:0000256" key="1">
    <source>
        <dbReference type="SAM" id="SignalP"/>
    </source>
</evidence>
<sequence length="134" mass="14827">MASLGQLLLAESILSAIFTNTCYIKPADDKIISNTREKCIFSTHFDVTPLQVYLDVKDFLVRPETTSLVDAVNIHSNVIDIHKMAHAQLPDIAPFLLDHGTTVDSNGIQVESCVTAYYVNTISLGFVWNTLEQA</sequence>
<dbReference type="GeneID" id="70137601"/>
<comment type="caution">
    <text evidence="2">The sequence shown here is derived from an EMBL/GenBank/DDBJ whole genome shotgun (WGS) entry which is preliminary data.</text>
</comment>
<evidence type="ECO:0000313" key="3">
    <source>
        <dbReference type="Proteomes" id="UP000758603"/>
    </source>
</evidence>
<accession>A0A9P8UQN1</accession>